<evidence type="ECO:0000313" key="3">
    <source>
        <dbReference type="EMBL" id="KAK4041861.1"/>
    </source>
</evidence>
<feature type="signal peptide" evidence="2">
    <location>
        <begin position="1"/>
        <end position="19"/>
    </location>
</feature>
<keyword evidence="2" id="KW-0732">Signal</keyword>
<feature type="compositionally biased region" description="Polar residues" evidence="1">
    <location>
        <begin position="84"/>
        <end position="93"/>
    </location>
</feature>
<gene>
    <name evidence="3" type="ORF">C8A01DRAFT_14433</name>
</gene>
<evidence type="ECO:0000256" key="2">
    <source>
        <dbReference type="SAM" id="SignalP"/>
    </source>
</evidence>
<feature type="compositionally biased region" description="Basic and acidic residues" evidence="1">
    <location>
        <begin position="286"/>
        <end position="299"/>
    </location>
</feature>
<dbReference type="Proteomes" id="UP001303115">
    <property type="component" value="Unassembled WGS sequence"/>
</dbReference>
<organism evidence="3 4">
    <name type="scientific">Parachaetomium inaequale</name>
    <dbReference type="NCBI Taxonomy" id="2588326"/>
    <lineage>
        <taxon>Eukaryota</taxon>
        <taxon>Fungi</taxon>
        <taxon>Dikarya</taxon>
        <taxon>Ascomycota</taxon>
        <taxon>Pezizomycotina</taxon>
        <taxon>Sordariomycetes</taxon>
        <taxon>Sordariomycetidae</taxon>
        <taxon>Sordariales</taxon>
        <taxon>Chaetomiaceae</taxon>
        <taxon>Parachaetomium</taxon>
    </lineage>
</organism>
<feature type="compositionally biased region" description="Low complexity" evidence="1">
    <location>
        <begin position="332"/>
        <end position="345"/>
    </location>
</feature>
<dbReference type="EMBL" id="MU854350">
    <property type="protein sequence ID" value="KAK4041861.1"/>
    <property type="molecule type" value="Genomic_DNA"/>
</dbReference>
<name>A0AAN6PJ67_9PEZI</name>
<sequence length="363" mass="40619">MQLTRTVLTIALAANTASALPLCTSGDCANALEPSGDGLDAASVPHEKRSHTSAHPHVDIGSHSSDAKDAFSSNQRTEKEAMDNHQSPGTPQIKTLGHGQGVNALPTGSGEQSEQMIHVSETHDDESQFGNQDSARSSGYNGMPSIQQNAMENKHDNTENGANHSKNKMGFAVRVRELFKVFGQAQGHMRTEQQHQQEQNLENSVDMRQDRAQGHASSDRMHINDKEQQAETYQAQGSRQDSVTQAEGARERMDHSNYNQKQEQENARPDAQHHSAMSQNRKHARSHTDRSGAHSHEMEQMNNQESQHREQHQEQQGLKQKDMNCHEEEGSQQQQMQQMQQMQPQSEMTRIECLRAAMDDVHK</sequence>
<feature type="region of interest" description="Disordered" evidence="1">
    <location>
        <begin position="229"/>
        <end position="347"/>
    </location>
</feature>
<feature type="compositionally biased region" description="Basic and acidic residues" evidence="1">
    <location>
        <begin position="306"/>
        <end position="329"/>
    </location>
</feature>
<feature type="compositionally biased region" description="Basic and acidic residues" evidence="1">
    <location>
        <begin position="56"/>
        <end position="69"/>
    </location>
</feature>
<reference evidence="4" key="1">
    <citation type="journal article" date="2023" name="Mol. Phylogenet. Evol.">
        <title>Genome-scale phylogeny and comparative genomics of the fungal order Sordariales.</title>
        <authorList>
            <person name="Hensen N."/>
            <person name="Bonometti L."/>
            <person name="Westerberg I."/>
            <person name="Brannstrom I.O."/>
            <person name="Guillou S."/>
            <person name="Cros-Aarteil S."/>
            <person name="Calhoun S."/>
            <person name="Haridas S."/>
            <person name="Kuo A."/>
            <person name="Mondo S."/>
            <person name="Pangilinan J."/>
            <person name="Riley R."/>
            <person name="LaButti K."/>
            <person name="Andreopoulos B."/>
            <person name="Lipzen A."/>
            <person name="Chen C."/>
            <person name="Yan M."/>
            <person name="Daum C."/>
            <person name="Ng V."/>
            <person name="Clum A."/>
            <person name="Steindorff A."/>
            <person name="Ohm R.A."/>
            <person name="Martin F."/>
            <person name="Silar P."/>
            <person name="Natvig D.O."/>
            <person name="Lalanne C."/>
            <person name="Gautier V."/>
            <person name="Ament-Velasquez S.L."/>
            <person name="Kruys A."/>
            <person name="Hutchinson M.I."/>
            <person name="Powell A.J."/>
            <person name="Barry K."/>
            <person name="Miller A.N."/>
            <person name="Grigoriev I.V."/>
            <person name="Debuchy R."/>
            <person name="Gladieux P."/>
            <person name="Hiltunen Thoren M."/>
            <person name="Johannesson H."/>
        </authorList>
    </citation>
    <scope>NUCLEOTIDE SEQUENCE [LARGE SCALE GENOMIC DNA]</scope>
    <source>
        <strain evidence="4">CBS 284.82</strain>
    </source>
</reference>
<feature type="compositionally biased region" description="Polar residues" evidence="1">
    <location>
        <begin position="128"/>
        <end position="147"/>
    </location>
</feature>
<evidence type="ECO:0000256" key="1">
    <source>
        <dbReference type="SAM" id="MobiDB-lite"/>
    </source>
</evidence>
<evidence type="ECO:0000313" key="4">
    <source>
        <dbReference type="Proteomes" id="UP001303115"/>
    </source>
</evidence>
<proteinExistence type="predicted"/>
<feature type="region of interest" description="Disordered" evidence="1">
    <location>
        <begin position="39"/>
        <end position="147"/>
    </location>
</feature>
<feature type="chain" id="PRO_5042913924" evidence="2">
    <location>
        <begin position="20"/>
        <end position="363"/>
    </location>
</feature>
<comment type="caution">
    <text evidence="3">The sequence shown here is derived from an EMBL/GenBank/DDBJ whole genome shotgun (WGS) entry which is preliminary data.</text>
</comment>
<feature type="compositionally biased region" description="Basic and acidic residues" evidence="1">
    <location>
        <begin position="262"/>
        <end position="273"/>
    </location>
</feature>
<protein>
    <submittedName>
        <fullName evidence="3">Uncharacterized protein</fullName>
    </submittedName>
</protein>
<feature type="compositionally biased region" description="Polar residues" evidence="1">
    <location>
        <begin position="230"/>
        <end position="245"/>
    </location>
</feature>
<keyword evidence="4" id="KW-1185">Reference proteome</keyword>
<dbReference type="AlphaFoldDB" id="A0AAN6PJ67"/>
<accession>A0AAN6PJ67</accession>